<evidence type="ECO:0000313" key="3">
    <source>
        <dbReference type="EMBL" id="RBW50723.1"/>
    </source>
</evidence>
<evidence type="ECO:0000256" key="1">
    <source>
        <dbReference type="SAM" id="SignalP"/>
    </source>
</evidence>
<feature type="chain" id="PRO_5016711214" description="YHS domain-containing protein" evidence="1">
    <location>
        <begin position="23"/>
        <end position="159"/>
    </location>
</feature>
<accession>A0A366WN15</accession>
<dbReference type="InterPro" id="IPR007029">
    <property type="entry name" value="YHS_dom"/>
</dbReference>
<reference evidence="3 4" key="1">
    <citation type="submission" date="2018-07" db="EMBL/GenBank/DDBJ databases">
        <title>Modular assembly of carbohydrate-degrading microbial communities in the ocean.</title>
        <authorList>
            <person name="Enke T.N."/>
            <person name="Datta M.S."/>
            <person name="Schwartzman J.A."/>
            <person name="Cermak N."/>
            <person name="Schmitz D.A."/>
            <person name="Barrere J."/>
            <person name="Cordero O.X."/>
        </authorList>
    </citation>
    <scope>NUCLEOTIDE SEQUENCE [LARGE SCALE GENOMIC DNA]</scope>
    <source>
        <strain evidence="3 4">C3M10</strain>
    </source>
</reference>
<proteinExistence type="predicted"/>
<name>A0A366WN15_9RHOB</name>
<dbReference type="EMBL" id="QOCE01000047">
    <property type="protein sequence ID" value="RBW50723.1"/>
    <property type="molecule type" value="Genomic_DNA"/>
</dbReference>
<evidence type="ECO:0000313" key="4">
    <source>
        <dbReference type="Proteomes" id="UP000252706"/>
    </source>
</evidence>
<dbReference type="RefSeq" id="WP_113825138.1">
    <property type="nucleotide sequence ID" value="NZ_QOCE01000047.1"/>
</dbReference>
<dbReference type="Pfam" id="PF04945">
    <property type="entry name" value="YHS"/>
    <property type="match status" value="1"/>
</dbReference>
<dbReference type="NCBIfam" id="NF041384">
    <property type="entry name" value="YHS_seleno_dom"/>
    <property type="match status" value="1"/>
</dbReference>
<dbReference type="Proteomes" id="UP000252706">
    <property type="component" value="Unassembled WGS sequence"/>
</dbReference>
<gene>
    <name evidence="3" type="ORF">DS909_19355</name>
</gene>
<dbReference type="OrthoDB" id="344729at2"/>
<evidence type="ECO:0000259" key="2">
    <source>
        <dbReference type="Pfam" id="PF04945"/>
    </source>
</evidence>
<protein>
    <recommendedName>
        <fullName evidence="2">YHS domain-containing protein</fullName>
    </recommendedName>
</protein>
<dbReference type="AlphaFoldDB" id="A0A366WN15"/>
<feature type="domain" description="YHS" evidence="2">
    <location>
        <begin position="53"/>
        <end position="92"/>
    </location>
</feature>
<sequence length="159" mass="16634">MNKLILSAVLATLPLIAAPAFAADEINVSNGISAAGTPLAVHGSDPVALLSSGKSVEGTSEFSATFDGASYYFASAENQKTFEADPAQYVPQHGGFCSFGVSVGKKFDGDPDQFLVHDGKLFLFLNAGTREAFMKDVIGTAKTADTQWGQIKHTAVSDL</sequence>
<keyword evidence="1" id="KW-0732">Signal</keyword>
<comment type="caution">
    <text evidence="3">The sequence shown here is derived from an EMBL/GenBank/DDBJ whole genome shotgun (WGS) entry which is preliminary data.</text>
</comment>
<feature type="signal peptide" evidence="1">
    <location>
        <begin position="1"/>
        <end position="22"/>
    </location>
</feature>
<organism evidence="3 4">
    <name type="scientific">Phaeobacter gallaeciensis</name>
    <dbReference type="NCBI Taxonomy" id="60890"/>
    <lineage>
        <taxon>Bacteria</taxon>
        <taxon>Pseudomonadati</taxon>
        <taxon>Pseudomonadota</taxon>
        <taxon>Alphaproteobacteria</taxon>
        <taxon>Rhodobacterales</taxon>
        <taxon>Roseobacteraceae</taxon>
        <taxon>Phaeobacter</taxon>
    </lineage>
</organism>